<dbReference type="RefSeq" id="WP_145370534.1">
    <property type="nucleotide sequence ID" value="NZ_CP036275.1"/>
</dbReference>
<keyword evidence="3" id="KW-1185">Reference proteome</keyword>
<dbReference type="EMBL" id="CP036275">
    <property type="protein sequence ID" value="QDU39343.1"/>
    <property type="molecule type" value="Genomic_DNA"/>
</dbReference>
<organism evidence="2 3">
    <name type="scientific">Maioricimonas rarisocia</name>
    <dbReference type="NCBI Taxonomy" id="2528026"/>
    <lineage>
        <taxon>Bacteria</taxon>
        <taxon>Pseudomonadati</taxon>
        <taxon>Planctomycetota</taxon>
        <taxon>Planctomycetia</taxon>
        <taxon>Planctomycetales</taxon>
        <taxon>Planctomycetaceae</taxon>
        <taxon>Maioricimonas</taxon>
    </lineage>
</organism>
<protein>
    <submittedName>
        <fullName evidence="2">Uncharacterized protein</fullName>
    </submittedName>
</protein>
<dbReference type="Proteomes" id="UP000320496">
    <property type="component" value="Chromosome"/>
</dbReference>
<keyword evidence="1" id="KW-0472">Membrane</keyword>
<gene>
    <name evidence="2" type="ORF">Mal4_36840</name>
</gene>
<reference evidence="2 3" key="1">
    <citation type="submission" date="2019-02" db="EMBL/GenBank/DDBJ databases">
        <title>Deep-cultivation of Planctomycetes and their phenomic and genomic characterization uncovers novel biology.</title>
        <authorList>
            <person name="Wiegand S."/>
            <person name="Jogler M."/>
            <person name="Boedeker C."/>
            <person name="Pinto D."/>
            <person name="Vollmers J."/>
            <person name="Rivas-Marin E."/>
            <person name="Kohn T."/>
            <person name="Peeters S.H."/>
            <person name="Heuer A."/>
            <person name="Rast P."/>
            <person name="Oberbeckmann S."/>
            <person name="Bunk B."/>
            <person name="Jeske O."/>
            <person name="Meyerdierks A."/>
            <person name="Storesund J.E."/>
            <person name="Kallscheuer N."/>
            <person name="Luecker S."/>
            <person name="Lage O.M."/>
            <person name="Pohl T."/>
            <person name="Merkel B.J."/>
            <person name="Hornburger P."/>
            <person name="Mueller R.-W."/>
            <person name="Bruemmer F."/>
            <person name="Labrenz M."/>
            <person name="Spormann A.M."/>
            <person name="Op den Camp H."/>
            <person name="Overmann J."/>
            <person name="Amann R."/>
            <person name="Jetten M.S.M."/>
            <person name="Mascher T."/>
            <person name="Medema M.H."/>
            <person name="Devos D.P."/>
            <person name="Kaster A.-K."/>
            <person name="Ovreas L."/>
            <person name="Rohde M."/>
            <person name="Galperin M.Y."/>
            <person name="Jogler C."/>
        </authorList>
    </citation>
    <scope>NUCLEOTIDE SEQUENCE [LARGE SCALE GENOMIC DNA]</scope>
    <source>
        <strain evidence="2 3">Mal4</strain>
    </source>
</reference>
<feature type="transmembrane region" description="Helical" evidence="1">
    <location>
        <begin position="41"/>
        <end position="62"/>
    </location>
</feature>
<keyword evidence="1" id="KW-0812">Transmembrane</keyword>
<keyword evidence="1" id="KW-1133">Transmembrane helix</keyword>
<dbReference type="AlphaFoldDB" id="A0A517ZA35"/>
<dbReference type="KEGG" id="mri:Mal4_36840"/>
<proteinExistence type="predicted"/>
<name>A0A517ZA35_9PLAN</name>
<evidence type="ECO:0000256" key="1">
    <source>
        <dbReference type="SAM" id="Phobius"/>
    </source>
</evidence>
<sequence>MATMTGMGIVIAGLVIEFVAFAGMAFYPVRRALPVRSPIRLQSAGCGLFYLGVLVIVLGQMLS</sequence>
<evidence type="ECO:0000313" key="3">
    <source>
        <dbReference type="Proteomes" id="UP000320496"/>
    </source>
</evidence>
<feature type="transmembrane region" description="Helical" evidence="1">
    <location>
        <begin position="6"/>
        <end position="29"/>
    </location>
</feature>
<accession>A0A517ZA35</accession>
<evidence type="ECO:0000313" key="2">
    <source>
        <dbReference type="EMBL" id="QDU39343.1"/>
    </source>
</evidence>